<evidence type="ECO:0000256" key="5">
    <source>
        <dbReference type="ARBA" id="ARBA00022617"/>
    </source>
</evidence>
<feature type="binding site" description="axial binding residue" evidence="13">
    <location>
        <position position="469"/>
    </location>
    <ligand>
        <name>heme</name>
        <dbReference type="ChEBI" id="CHEBI:30413"/>
    </ligand>
    <ligandPart>
        <name>Fe</name>
        <dbReference type="ChEBI" id="CHEBI:18248"/>
    </ligandPart>
</feature>
<evidence type="ECO:0000256" key="9">
    <source>
        <dbReference type="ARBA" id="ARBA00023002"/>
    </source>
</evidence>
<dbReference type="FunFam" id="1.10.630.10:FF:000042">
    <property type="entry name" value="Cytochrome P450"/>
    <property type="match status" value="1"/>
</dbReference>
<dbReference type="Gene3D" id="1.10.630.10">
    <property type="entry name" value="Cytochrome P450"/>
    <property type="match status" value="1"/>
</dbReference>
<evidence type="ECO:0000256" key="1">
    <source>
        <dbReference type="ARBA" id="ARBA00001971"/>
    </source>
</evidence>
<evidence type="ECO:0000256" key="3">
    <source>
        <dbReference type="ARBA" id="ARBA00004406"/>
    </source>
</evidence>
<evidence type="ECO:0000313" key="15">
    <source>
        <dbReference type="EMBL" id="KAK5641474.1"/>
    </source>
</evidence>
<dbReference type="PRINTS" id="PR00385">
    <property type="entry name" value="P450"/>
</dbReference>
<keyword evidence="7" id="KW-0256">Endoplasmic reticulum</keyword>
<keyword evidence="8" id="KW-0492">Microsome</keyword>
<dbReference type="PRINTS" id="PR00463">
    <property type="entry name" value="EP450I"/>
</dbReference>
<dbReference type="GO" id="GO:0005506">
    <property type="term" value="F:iron ion binding"/>
    <property type="evidence" value="ECO:0007669"/>
    <property type="project" value="InterPro"/>
</dbReference>
<dbReference type="InterPro" id="IPR001128">
    <property type="entry name" value="Cyt_P450"/>
</dbReference>
<keyword evidence="5 13" id="KW-0349">Heme</keyword>
<name>A0AAN7VCP4_9COLE</name>
<dbReference type="SUPFAM" id="SSF48264">
    <property type="entry name" value="Cytochrome P450"/>
    <property type="match status" value="1"/>
</dbReference>
<dbReference type="InterPro" id="IPR036396">
    <property type="entry name" value="Cyt_P450_sf"/>
</dbReference>
<evidence type="ECO:0000256" key="8">
    <source>
        <dbReference type="ARBA" id="ARBA00022848"/>
    </source>
</evidence>
<protein>
    <recommendedName>
        <fullName evidence="17">Cytochrome P450</fullName>
    </recommendedName>
</protein>
<dbReference type="Proteomes" id="UP001329430">
    <property type="component" value="Chromosome 7"/>
</dbReference>
<evidence type="ECO:0000256" key="12">
    <source>
        <dbReference type="ARBA" id="ARBA00023136"/>
    </source>
</evidence>
<dbReference type="GO" id="GO:0016705">
    <property type="term" value="F:oxidoreductase activity, acting on paired donors, with incorporation or reduction of molecular oxygen"/>
    <property type="evidence" value="ECO:0007669"/>
    <property type="project" value="InterPro"/>
</dbReference>
<keyword evidence="6 13" id="KW-0479">Metal-binding</keyword>
<keyword evidence="12" id="KW-0472">Membrane</keyword>
<dbReference type="PANTHER" id="PTHR24292">
    <property type="entry name" value="CYTOCHROME P450"/>
    <property type="match status" value="1"/>
</dbReference>
<sequence length="526" mass="60573">MLLIIVLVTVITYYLLIKPLNYWKEKNVPYTLGVPIFGNAWPVVFRQLSFAEVNQKLCQDHADKRYLGMHSFTSPLLIVQDPDLIKKITVKEFDTFPEHRPFIPADVDPLWDKNLFAMAGGERWHEMRATLSPSFTSNKIKSMFVLMKECSRQFSSFYLKKGGMVTIELKDAFSRFTNDVIATAGFGVKCDSLEEPRNEFYLMGRELTNFQGWKGLLSLMKIFMPTITRLLKLSMFDKAVADFFRSIVRETIKIREEQNITRPDMIHLLMQAGTGQLKDEKDVSVPEAGFAAVQESEIGKNEKKRKFAITNEDITAQVLLFFFAGFDSVSTMMCYAVYELALQPEIQKRLQVEVDQNFSKYGDDLTYDALMSMKYLDQIISETLRKWPSFVSTDRRCVRPFTIEPVLPGENVLHLEAGSVVLIPIYSIQRDARYYPNPDIFDPERFSERNKDKIVPYTYLPFGAGPRNCIGSRFALLEGKLIIAELVRKFEFVVVEKTQIPIVLSKTNFNPIPDEGFWIGLKPRMV</sequence>
<dbReference type="PROSITE" id="PS00086">
    <property type="entry name" value="CYTOCHROME_P450"/>
    <property type="match status" value="1"/>
</dbReference>
<keyword evidence="11 14" id="KW-0503">Monooxygenase</keyword>
<accession>A0AAN7VCP4</accession>
<reference evidence="15 16" key="1">
    <citation type="journal article" date="2024" name="Insects">
        <title>An Improved Chromosome-Level Genome Assembly of the Firefly Pyrocoelia pectoralis.</title>
        <authorList>
            <person name="Fu X."/>
            <person name="Meyer-Rochow V.B."/>
            <person name="Ballantyne L."/>
            <person name="Zhu X."/>
        </authorList>
    </citation>
    <scope>NUCLEOTIDE SEQUENCE [LARGE SCALE GENOMIC DNA]</scope>
    <source>
        <strain evidence="15">XCY_ONT2</strain>
    </source>
</reference>
<evidence type="ECO:0008006" key="17">
    <source>
        <dbReference type="Google" id="ProtNLM"/>
    </source>
</evidence>
<dbReference type="GO" id="GO:0005789">
    <property type="term" value="C:endoplasmic reticulum membrane"/>
    <property type="evidence" value="ECO:0007669"/>
    <property type="project" value="UniProtKB-SubCell"/>
</dbReference>
<proteinExistence type="inferred from homology"/>
<evidence type="ECO:0000256" key="4">
    <source>
        <dbReference type="ARBA" id="ARBA00010617"/>
    </source>
</evidence>
<comment type="caution">
    <text evidence="15">The sequence shown here is derived from an EMBL/GenBank/DDBJ whole genome shotgun (WGS) entry which is preliminary data.</text>
</comment>
<dbReference type="CDD" id="cd11056">
    <property type="entry name" value="CYP6-like"/>
    <property type="match status" value="1"/>
</dbReference>
<dbReference type="InterPro" id="IPR050476">
    <property type="entry name" value="Insect_CytP450_Detox"/>
</dbReference>
<keyword evidence="9 14" id="KW-0560">Oxidoreductase</keyword>
<comment type="similarity">
    <text evidence="4 14">Belongs to the cytochrome P450 family.</text>
</comment>
<dbReference type="Pfam" id="PF00067">
    <property type="entry name" value="p450"/>
    <property type="match status" value="1"/>
</dbReference>
<evidence type="ECO:0000256" key="13">
    <source>
        <dbReference type="PIRSR" id="PIRSR602401-1"/>
    </source>
</evidence>
<dbReference type="InterPro" id="IPR002401">
    <property type="entry name" value="Cyt_P450_E_grp-I"/>
</dbReference>
<dbReference type="EMBL" id="JAVRBK010000007">
    <property type="protein sequence ID" value="KAK5641474.1"/>
    <property type="molecule type" value="Genomic_DNA"/>
</dbReference>
<evidence type="ECO:0000313" key="16">
    <source>
        <dbReference type="Proteomes" id="UP001329430"/>
    </source>
</evidence>
<organism evidence="15 16">
    <name type="scientific">Pyrocoelia pectoralis</name>
    <dbReference type="NCBI Taxonomy" id="417401"/>
    <lineage>
        <taxon>Eukaryota</taxon>
        <taxon>Metazoa</taxon>
        <taxon>Ecdysozoa</taxon>
        <taxon>Arthropoda</taxon>
        <taxon>Hexapoda</taxon>
        <taxon>Insecta</taxon>
        <taxon>Pterygota</taxon>
        <taxon>Neoptera</taxon>
        <taxon>Endopterygota</taxon>
        <taxon>Coleoptera</taxon>
        <taxon>Polyphaga</taxon>
        <taxon>Elateriformia</taxon>
        <taxon>Elateroidea</taxon>
        <taxon>Lampyridae</taxon>
        <taxon>Lampyrinae</taxon>
        <taxon>Pyrocoelia</taxon>
    </lineage>
</organism>
<dbReference type="GO" id="GO:0004497">
    <property type="term" value="F:monooxygenase activity"/>
    <property type="evidence" value="ECO:0007669"/>
    <property type="project" value="UniProtKB-KW"/>
</dbReference>
<gene>
    <name evidence="15" type="ORF">RI129_010021</name>
</gene>
<keyword evidence="10 13" id="KW-0408">Iron</keyword>
<dbReference type="PANTHER" id="PTHR24292:SF54">
    <property type="entry name" value="CYP9F3-RELATED"/>
    <property type="match status" value="1"/>
</dbReference>
<keyword evidence="16" id="KW-1185">Reference proteome</keyword>
<comment type="subcellular location">
    <subcellularLocation>
        <location evidence="3">Endoplasmic reticulum membrane</location>
        <topology evidence="3">Peripheral membrane protein</topology>
    </subcellularLocation>
    <subcellularLocation>
        <location evidence="2">Microsome membrane</location>
        <topology evidence="2">Peripheral membrane protein</topology>
    </subcellularLocation>
</comment>
<evidence type="ECO:0000256" key="2">
    <source>
        <dbReference type="ARBA" id="ARBA00004174"/>
    </source>
</evidence>
<dbReference type="AlphaFoldDB" id="A0AAN7VCP4"/>
<evidence type="ECO:0000256" key="7">
    <source>
        <dbReference type="ARBA" id="ARBA00022824"/>
    </source>
</evidence>
<evidence type="ECO:0000256" key="11">
    <source>
        <dbReference type="ARBA" id="ARBA00023033"/>
    </source>
</evidence>
<dbReference type="InterPro" id="IPR017972">
    <property type="entry name" value="Cyt_P450_CS"/>
</dbReference>
<evidence type="ECO:0000256" key="6">
    <source>
        <dbReference type="ARBA" id="ARBA00022723"/>
    </source>
</evidence>
<comment type="cofactor">
    <cofactor evidence="1 13">
        <name>heme</name>
        <dbReference type="ChEBI" id="CHEBI:30413"/>
    </cofactor>
</comment>
<evidence type="ECO:0000256" key="10">
    <source>
        <dbReference type="ARBA" id="ARBA00023004"/>
    </source>
</evidence>
<evidence type="ECO:0000256" key="14">
    <source>
        <dbReference type="RuleBase" id="RU000461"/>
    </source>
</evidence>
<dbReference type="GO" id="GO:0020037">
    <property type="term" value="F:heme binding"/>
    <property type="evidence" value="ECO:0007669"/>
    <property type="project" value="InterPro"/>
</dbReference>